<evidence type="ECO:0000313" key="1">
    <source>
        <dbReference type="EMBL" id="PVH91231.1"/>
    </source>
</evidence>
<reference evidence="1 2" key="1">
    <citation type="journal article" date="2018" name="Sci. Rep.">
        <title>Comparative genomics provides insights into the lifestyle and reveals functional heterogeneity of dark septate endophytic fungi.</title>
        <authorList>
            <person name="Knapp D.G."/>
            <person name="Nemeth J.B."/>
            <person name="Barry K."/>
            <person name="Hainaut M."/>
            <person name="Henrissat B."/>
            <person name="Johnson J."/>
            <person name="Kuo A."/>
            <person name="Lim J.H.P."/>
            <person name="Lipzen A."/>
            <person name="Nolan M."/>
            <person name="Ohm R.A."/>
            <person name="Tamas L."/>
            <person name="Grigoriev I.V."/>
            <person name="Spatafora J.W."/>
            <person name="Nagy L.G."/>
            <person name="Kovacs G.M."/>
        </authorList>
    </citation>
    <scope>NUCLEOTIDE SEQUENCE [LARGE SCALE GENOMIC DNA]</scope>
    <source>
        <strain evidence="1 2">DSE2036</strain>
    </source>
</reference>
<gene>
    <name evidence="1" type="ORF">DM02DRAFT_620635</name>
</gene>
<accession>A0A2V1CZU0</accession>
<sequence length="52" mass="6010">MAFPRFNLVTCYAVAEWLAILDKLRHQLKTLLFLGAVSSLATLLWRQVAYTR</sequence>
<feature type="non-terminal residue" evidence="1">
    <location>
        <position position="52"/>
    </location>
</feature>
<organism evidence="1 2">
    <name type="scientific">Periconia macrospinosa</name>
    <dbReference type="NCBI Taxonomy" id="97972"/>
    <lineage>
        <taxon>Eukaryota</taxon>
        <taxon>Fungi</taxon>
        <taxon>Dikarya</taxon>
        <taxon>Ascomycota</taxon>
        <taxon>Pezizomycotina</taxon>
        <taxon>Dothideomycetes</taxon>
        <taxon>Pleosporomycetidae</taxon>
        <taxon>Pleosporales</taxon>
        <taxon>Massarineae</taxon>
        <taxon>Periconiaceae</taxon>
        <taxon>Periconia</taxon>
    </lineage>
</organism>
<proteinExistence type="predicted"/>
<dbReference type="AlphaFoldDB" id="A0A2V1CZU0"/>
<dbReference type="Proteomes" id="UP000244855">
    <property type="component" value="Unassembled WGS sequence"/>
</dbReference>
<dbReference type="EMBL" id="KZ805920">
    <property type="protein sequence ID" value="PVH91231.1"/>
    <property type="molecule type" value="Genomic_DNA"/>
</dbReference>
<evidence type="ECO:0000313" key="2">
    <source>
        <dbReference type="Proteomes" id="UP000244855"/>
    </source>
</evidence>
<name>A0A2V1CZU0_9PLEO</name>
<keyword evidence="2" id="KW-1185">Reference proteome</keyword>
<protein>
    <submittedName>
        <fullName evidence="1">Uncharacterized protein</fullName>
    </submittedName>
</protein>